<dbReference type="Proteomes" id="UP001165060">
    <property type="component" value="Unassembled WGS sequence"/>
</dbReference>
<evidence type="ECO:0008006" key="7">
    <source>
        <dbReference type="Google" id="ProtNLM"/>
    </source>
</evidence>
<dbReference type="PANTHER" id="PTHR31987">
    <property type="entry name" value="GLUTAMINASE A-RELATED"/>
    <property type="match status" value="1"/>
</dbReference>
<feature type="domain" description="Glutaminase A N-terminal" evidence="4">
    <location>
        <begin position="90"/>
        <end position="312"/>
    </location>
</feature>
<dbReference type="Pfam" id="PF16334">
    <property type="entry name" value="DUF4964"/>
    <property type="match status" value="1"/>
</dbReference>
<sequence length="685" mass="74600">MRLALTLGLIWGAAAAPLRPPCVPLNVASPYQSTWSCSDNLSDSFPVHWAGATMGLTSMVSVGSDVYRLMGPDPSSVPAATQTSVVVDATTTTYAFSAGPATVTLEFMTPSIDLDDDSAAYNSWPASYLTYTADSDDVRVYFDTPAQPVVADDSAAVTADRSLSTAAITVLRSGAAEQNLVSGTDDRISWGYQHVSFPAGADLETALASADGARGAFAAGESLPADDDESLFPRPCNEDWPVLAGSFALSPGEPAFLALTLDQGVSMDYYGTQLKPYWTTNYGDAGALIEAVHGGYEEVVAKTKAFDAKLRDRLSAVGGSKYADLLSLVYRQVTGALEKTVSLFGEADEPWVFMKEISSDGDVSTVDVIYPAVPMFYWLYPETFRRTMVPIFNYANNATQGGDDYDYGRQFAPHHLGVWPVCEMLERQQEDMPVEESGNMLILLAAVAQRQGGTKSEVAWLEPFFGFLKQWADYNVASLPDPGDQLCTDDFEGPSPHNINLAAKGIVSLGAYAKLLAMRGGEQDLEDAKTYMGIASDLVGNWTADGFIDGDHSKLQYNLDSSTWSLKYNILFDSVLDLGLFDFDTIIDADLAFYATNENKYGVPLDSRATFTKADWEFWVGAMDRSEDKAVFQMFVDTLWDFANETTDRVPLTDWLDTVTPTMAGFQARPVMGGLYARMMFEDAW</sequence>
<dbReference type="EMBL" id="BRYB01002840">
    <property type="protein sequence ID" value="GMI26224.1"/>
    <property type="molecule type" value="Genomic_DNA"/>
</dbReference>
<dbReference type="InterPro" id="IPR032514">
    <property type="entry name" value="GtaA_central"/>
</dbReference>
<evidence type="ECO:0000313" key="5">
    <source>
        <dbReference type="EMBL" id="GMI26224.1"/>
    </source>
</evidence>
<keyword evidence="6" id="KW-1185">Reference proteome</keyword>
<dbReference type="PANTHER" id="PTHR31987:SF1">
    <property type="entry name" value="GLUTAMINASE A"/>
    <property type="match status" value="1"/>
</dbReference>
<evidence type="ECO:0000259" key="2">
    <source>
        <dbReference type="Pfam" id="PF16334"/>
    </source>
</evidence>
<organism evidence="5 6">
    <name type="scientific">Tetraparma gracilis</name>
    <dbReference type="NCBI Taxonomy" id="2962635"/>
    <lineage>
        <taxon>Eukaryota</taxon>
        <taxon>Sar</taxon>
        <taxon>Stramenopiles</taxon>
        <taxon>Ochrophyta</taxon>
        <taxon>Bolidophyceae</taxon>
        <taxon>Parmales</taxon>
        <taxon>Triparmaceae</taxon>
        <taxon>Tetraparma</taxon>
    </lineage>
</organism>
<dbReference type="InterPro" id="IPR032515">
    <property type="entry name" value="DUF4964"/>
</dbReference>
<accession>A0ABQ6MH77</accession>
<dbReference type="InterPro" id="IPR052743">
    <property type="entry name" value="Glutaminase_GtaA"/>
</dbReference>
<evidence type="ECO:0000313" key="6">
    <source>
        <dbReference type="Proteomes" id="UP001165060"/>
    </source>
</evidence>
<name>A0ABQ6MH77_9STRA</name>
<keyword evidence="1" id="KW-0732">Signal</keyword>
<feature type="chain" id="PRO_5047325690" description="Glutaminase A" evidence="1">
    <location>
        <begin position="16"/>
        <end position="685"/>
    </location>
</feature>
<dbReference type="Pfam" id="PF16335">
    <property type="entry name" value="GtaA_6_Hairpin"/>
    <property type="match status" value="1"/>
</dbReference>
<evidence type="ECO:0000256" key="1">
    <source>
        <dbReference type="SAM" id="SignalP"/>
    </source>
</evidence>
<feature type="domain" description="Glutaminase A central" evidence="3">
    <location>
        <begin position="319"/>
        <end position="678"/>
    </location>
</feature>
<dbReference type="Pfam" id="PF17168">
    <property type="entry name" value="DUF5127"/>
    <property type="match status" value="1"/>
</dbReference>
<feature type="domain" description="DUF4964" evidence="2">
    <location>
        <begin position="14"/>
        <end position="73"/>
    </location>
</feature>
<proteinExistence type="predicted"/>
<protein>
    <recommendedName>
        <fullName evidence="7">Glutaminase A</fullName>
    </recommendedName>
</protein>
<dbReference type="InterPro" id="IPR033433">
    <property type="entry name" value="GtaA_N"/>
</dbReference>
<comment type="caution">
    <text evidence="5">The sequence shown here is derived from an EMBL/GenBank/DDBJ whole genome shotgun (WGS) entry which is preliminary data.</text>
</comment>
<evidence type="ECO:0000259" key="4">
    <source>
        <dbReference type="Pfam" id="PF17168"/>
    </source>
</evidence>
<feature type="signal peptide" evidence="1">
    <location>
        <begin position="1"/>
        <end position="15"/>
    </location>
</feature>
<gene>
    <name evidence="5" type="ORF">TeGR_g10232</name>
</gene>
<evidence type="ECO:0000259" key="3">
    <source>
        <dbReference type="Pfam" id="PF16335"/>
    </source>
</evidence>
<reference evidence="5 6" key="1">
    <citation type="journal article" date="2023" name="Commun. Biol.">
        <title>Genome analysis of Parmales, the sister group of diatoms, reveals the evolutionary specialization of diatoms from phago-mixotrophs to photoautotrophs.</title>
        <authorList>
            <person name="Ban H."/>
            <person name="Sato S."/>
            <person name="Yoshikawa S."/>
            <person name="Yamada K."/>
            <person name="Nakamura Y."/>
            <person name="Ichinomiya M."/>
            <person name="Sato N."/>
            <person name="Blanc-Mathieu R."/>
            <person name="Endo H."/>
            <person name="Kuwata A."/>
            <person name="Ogata H."/>
        </authorList>
    </citation>
    <scope>NUCLEOTIDE SEQUENCE [LARGE SCALE GENOMIC DNA]</scope>
</reference>